<organism evidence="2 3">
    <name type="scientific">Penstemon smallii</name>
    <dbReference type="NCBI Taxonomy" id="265156"/>
    <lineage>
        <taxon>Eukaryota</taxon>
        <taxon>Viridiplantae</taxon>
        <taxon>Streptophyta</taxon>
        <taxon>Embryophyta</taxon>
        <taxon>Tracheophyta</taxon>
        <taxon>Spermatophyta</taxon>
        <taxon>Magnoliopsida</taxon>
        <taxon>eudicotyledons</taxon>
        <taxon>Gunneridae</taxon>
        <taxon>Pentapetalae</taxon>
        <taxon>asterids</taxon>
        <taxon>lamiids</taxon>
        <taxon>Lamiales</taxon>
        <taxon>Plantaginaceae</taxon>
        <taxon>Cheloneae</taxon>
        <taxon>Penstemon</taxon>
    </lineage>
</organism>
<gene>
    <name evidence="2" type="ORF">ACJIZ3_024029</name>
</gene>
<protein>
    <recommendedName>
        <fullName evidence="1">Amidase domain-containing protein</fullName>
    </recommendedName>
</protein>
<reference evidence="2 3" key="1">
    <citation type="submission" date="2024-12" db="EMBL/GenBank/DDBJ databases">
        <title>The unique morphological basis and parallel evolutionary history of personate flowers in Penstemon.</title>
        <authorList>
            <person name="Depatie T.H."/>
            <person name="Wessinger C.A."/>
        </authorList>
    </citation>
    <scope>NUCLEOTIDE SEQUENCE [LARGE SCALE GENOMIC DNA]</scope>
    <source>
        <strain evidence="2">WTNN_2</strain>
        <tissue evidence="2">Leaf</tissue>
    </source>
</reference>
<dbReference type="PANTHER" id="PTHR46310:SF4">
    <property type="entry name" value="OUTER ENVELOPE PROTEIN 64, MITOCHONDRIAL"/>
    <property type="match status" value="1"/>
</dbReference>
<accession>A0ABD3TSN1</accession>
<dbReference type="FunFam" id="3.90.1300.10:FF:000004">
    <property type="entry name" value="Outer envelope protein 64, mitochondrial"/>
    <property type="match status" value="1"/>
</dbReference>
<dbReference type="InterPro" id="IPR036928">
    <property type="entry name" value="AS_sf"/>
</dbReference>
<comment type="caution">
    <text evidence="2">The sequence shown here is derived from an EMBL/GenBank/DDBJ whole genome shotgun (WGS) entry which is preliminary data.</text>
</comment>
<evidence type="ECO:0000313" key="2">
    <source>
        <dbReference type="EMBL" id="KAL3839438.1"/>
    </source>
</evidence>
<proteinExistence type="predicted"/>
<dbReference type="AlphaFoldDB" id="A0ABD3TSN1"/>
<evidence type="ECO:0000313" key="3">
    <source>
        <dbReference type="Proteomes" id="UP001634393"/>
    </source>
</evidence>
<evidence type="ECO:0000259" key="1">
    <source>
        <dbReference type="Pfam" id="PF01425"/>
    </source>
</evidence>
<dbReference type="EMBL" id="JBJXBP010000003">
    <property type="protein sequence ID" value="KAL3839438.1"/>
    <property type="molecule type" value="Genomic_DNA"/>
</dbReference>
<keyword evidence="3" id="KW-1185">Reference proteome</keyword>
<dbReference type="Gene3D" id="3.90.1300.10">
    <property type="entry name" value="Amidase signature (AS) domain"/>
    <property type="match status" value="1"/>
</dbReference>
<sequence length="548" mass="59950">MKAKGYFGAFIERLELLPSPKHRPPARRPLSGLTFAINDSIDVQGYVTGYGSSDWKRTHVAAGKTARVVTKMLRGGATCAGKTVMDELGFGILGENTNYGTPTNPIKPSHIPGGSSSGSAVAVAAKLIDFALGSDTIGDIRVPASFCGILGFRPSHGVISAIGVLPNSESLDTVGCLASDLSVLHRLGHVLLQLNPLDPKRRRIIIADDVFQLSKFPVLKTVHIVRKVTEKLSGYQTPKHMKFGQYIASKVPSLNMFYDDLTNQQSGIFTLKALSSAMLLLQRYEFKRNHEEWIKSVKPKLGPHVSSRVWEAIYTVQENVESLYKVRMEMRAALESLLKDDGILVIPTVADGPLELNSRGLPAESGDRMHALLSIANMSGVCQVAIPLGQHEEAPISVSFIASHRANKFLLDTVLDMYSSLQEEVNIVSASSPLPDTDDEDRISNLPINLSVNQSSEKTNFVNFVEKIFFHTKNLKSFSLTYHGELEIKADCTIMCHRNDLGTKRSKSKNSSCLGQGSADQVDPVNSVVLISSLSLHVYCVCPRRFTT</sequence>
<name>A0ABD3TSN1_9LAMI</name>
<dbReference type="Proteomes" id="UP001634393">
    <property type="component" value="Unassembled WGS sequence"/>
</dbReference>
<dbReference type="Pfam" id="PF01425">
    <property type="entry name" value="Amidase"/>
    <property type="match status" value="1"/>
</dbReference>
<dbReference type="PANTHER" id="PTHR46310">
    <property type="entry name" value="AMIDASE 1"/>
    <property type="match status" value="1"/>
</dbReference>
<dbReference type="InterPro" id="IPR023631">
    <property type="entry name" value="Amidase_dom"/>
</dbReference>
<feature type="domain" description="Amidase" evidence="1">
    <location>
        <begin position="26"/>
        <end position="408"/>
    </location>
</feature>
<dbReference type="SUPFAM" id="SSF75304">
    <property type="entry name" value="Amidase signature (AS) enzymes"/>
    <property type="match status" value="1"/>
</dbReference>